<keyword evidence="4 7" id="KW-0812">Transmembrane</keyword>
<name>A0ABQ4R2B2_9HYPH</name>
<evidence type="ECO:0000256" key="4">
    <source>
        <dbReference type="ARBA" id="ARBA00022692"/>
    </source>
</evidence>
<organism evidence="9 10">
    <name type="scientific">Methylobacterium crusticola</name>
    <dbReference type="NCBI Taxonomy" id="1697972"/>
    <lineage>
        <taxon>Bacteria</taxon>
        <taxon>Pseudomonadati</taxon>
        <taxon>Pseudomonadota</taxon>
        <taxon>Alphaproteobacteria</taxon>
        <taxon>Hyphomicrobiales</taxon>
        <taxon>Methylobacteriaceae</taxon>
        <taxon>Methylobacterium</taxon>
    </lineage>
</organism>
<dbReference type="Pfam" id="PF05977">
    <property type="entry name" value="MFS_3"/>
    <property type="match status" value="1"/>
</dbReference>
<feature type="transmembrane region" description="Helical" evidence="7">
    <location>
        <begin position="232"/>
        <end position="253"/>
    </location>
</feature>
<evidence type="ECO:0000256" key="6">
    <source>
        <dbReference type="ARBA" id="ARBA00023136"/>
    </source>
</evidence>
<evidence type="ECO:0000256" key="5">
    <source>
        <dbReference type="ARBA" id="ARBA00022989"/>
    </source>
</evidence>
<protein>
    <submittedName>
        <fullName evidence="9">Enterobactin exporter EntS</fullName>
    </submittedName>
</protein>
<feature type="transmembrane region" description="Helical" evidence="7">
    <location>
        <begin position="265"/>
        <end position="287"/>
    </location>
</feature>
<evidence type="ECO:0000313" key="10">
    <source>
        <dbReference type="Proteomes" id="UP001055167"/>
    </source>
</evidence>
<keyword evidence="6 7" id="KW-0472">Membrane</keyword>
<dbReference type="RefSeq" id="WP_128565100.1">
    <property type="nucleotide sequence ID" value="NZ_BPQH01000015.1"/>
</dbReference>
<keyword evidence="5 7" id="KW-1133">Transmembrane helix</keyword>
<evidence type="ECO:0000256" key="1">
    <source>
        <dbReference type="ARBA" id="ARBA00004651"/>
    </source>
</evidence>
<feature type="transmembrane region" description="Helical" evidence="7">
    <location>
        <begin position="184"/>
        <end position="203"/>
    </location>
</feature>
<comment type="caution">
    <text evidence="9">The sequence shown here is derived from an EMBL/GenBank/DDBJ whole genome shotgun (WGS) entry which is preliminary data.</text>
</comment>
<dbReference type="PANTHER" id="PTHR23513:SF11">
    <property type="entry name" value="STAPHYLOFERRIN A TRANSPORTER"/>
    <property type="match status" value="1"/>
</dbReference>
<feature type="transmembrane region" description="Helical" evidence="7">
    <location>
        <begin position="44"/>
        <end position="63"/>
    </location>
</feature>
<sequence>MRRSLLRSNRNYRLLLSGSVVTNLGDGVVAVAMPWLAALLTRDPVQIAAVATAGSLPWFLFALPAGVWTDRADRRRLMIRADCVRLALAACVVAMTLAVPAGPVAAGAQAGLVATLAAIAFLAGTAEVVRDNAAQTLLPSIVAGDELERANGQMWSAEQVVGRFLGPPLAGALIAAGISVPFGFNAATLALAIGTVWLITLPARTPAAPARFWPALLEGVGWMRRTPPILRLAVMLGAFNAVAVGGWTILVLYAQEVLGLGARGYGLLLACAAAGGVLGGIVAPGVARRIGMRASLILALASFVLLHLALGLSRSVPLAALAMVLEAAGVMLWNVVTVSYRQRLIPDGLLGRVNAVYRFFAWGAMPFGALGAGALVSALEPAFGRAAALHGPYLLGALVCGGLLVYGTLRLRFDS</sequence>
<proteinExistence type="predicted"/>
<evidence type="ECO:0000256" key="2">
    <source>
        <dbReference type="ARBA" id="ARBA00022448"/>
    </source>
</evidence>
<evidence type="ECO:0000259" key="8">
    <source>
        <dbReference type="PROSITE" id="PS50850"/>
    </source>
</evidence>
<feature type="transmembrane region" description="Helical" evidence="7">
    <location>
        <begin position="160"/>
        <end position="178"/>
    </location>
</feature>
<dbReference type="PANTHER" id="PTHR23513">
    <property type="entry name" value="INTEGRAL MEMBRANE EFFLUX PROTEIN-RELATED"/>
    <property type="match status" value="1"/>
</dbReference>
<reference evidence="9" key="2">
    <citation type="submission" date="2021-08" db="EMBL/GenBank/DDBJ databases">
        <authorList>
            <person name="Tani A."/>
            <person name="Ola A."/>
            <person name="Ogura Y."/>
            <person name="Katsura K."/>
            <person name="Hayashi T."/>
        </authorList>
    </citation>
    <scope>NUCLEOTIDE SEQUENCE</scope>
    <source>
        <strain evidence="9">KCTC 52305</strain>
    </source>
</reference>
<evidence type="ECO:0000256" key="3">
    <source>
        <dbReference type="ARBA" id="ARBA00022475"/>
    </source>
</evidence>
<accession>A0ABQ4R2B2</accession>
<comment type="subcellular location">
    <subcellularLocation>
        <location evidence="1">Cell membrane</location>
        <topology evidence="1">Multi-pass membrane protein</topology>
    </subcellularLocation>
</comment>
<feature type="transmembrane region" description="Helical" evidence="7">
    <location>
        <begin position="12"/>
        <end position="38"/>
    </location>
</feature>
<dbReference type="InterPro" id="IPR010290">
    <property type="entry name" value="TM_effector"/>
</dbReference>
<keyword evidence="10" id="KW-1185">Reference proteome</keyword>
<dbReference type="CDD" id="cd06173">
    <property type="entry name" value="MFS_MefA_like"/>
    <property type="match status" value="1"/>
</dbReference>
<dbReference type="Gene3D" id="1.20.1250.20">
    <property type="entry name" value="MFS general substrate transporter like domains"/>
    <property type="match status" value="1"/>
</dbReference>
<feature type="domain" description="Major facilitator superfamily (MFS) profile" evidence="8">
    <location>
        <begin position="11"/>
        <end position="415"/>
    </location>
</feature>
<dbReference type="InterPro" id="IPR020846">
    <property type="entry name" value="MFS_dom"/>
</dbReference>
<reference evidence="9" key="1">
    <citation type="journal article" date="2021" name="Front. Microbiol.">
        <title>Comprehensive Comparative Genomics and Phenotyping of Methylobacterium Species.</title>
        <authorList>
            <person name="Alessa O."/>
            <person name="Ogura Y."/>
            <person name="Fujitani Y."/>
            <person name="Takami H."/>
            <person name="Hayashi T."/>
            <person name="Sahin N."/>
            <person name="Tani A."/>
        </authorList>
    </citation>
    <scope>NUCLEOTIDE SEQUENCE</scope>
    <source>
        <strain evidence="9">KCTC 52305</strain>
    </source>
</reference>
<evidence type="ECO:0000313" key="9">
    <source>
        <dbReference type="EMBL" id="GJD51796.1"/>
    </source>
</evidence>
<dbReference type="EMBL" id="BPQH01000015">
    <property type="protein sequence ID" value="GJD51796.1"/>
    <property type="molecule type" value="Genomic_DNA"/>
</dbReference>
<gene>
    <name evidence="9" type="primary">entS_2</name>
    <name evidence="9" type="ORF">OPKNFCMD_4555</name>
</gene>
<dbReference type="PROSITE" id="PS50850">
    <property type="entry name" value="MFS"/>
    <property type="match status" value="1"/>
</dbReference>
<keyword evidence="2" id="KW-0813">Transport</keyword>
<dbReference type="InterPro" id="IPR036259">
    <property type="entry name" value="MFS_trans_sf"/>
</dbReference>
<keyword evidence="3" id="KW-1003">Cell membrane</keyword>
<feature type="transmembrane region" description="Helical" evidence="7">
    <location>
        <begin position="359"/>
        <end position="379"/>
    </location>
</feature>
<feature type="transmembrane region" description="Helical" evidence="7">
    <location>
        <begin position="391"/>
        <end position="409"/>
    </location>
</feature>
<dbReference type="SUPFAM" id="SSF103473">
    <property type="entry name" value="MFS general substrate transporter"/>
    <property type="match status" value="1"/>
</dbReference>
<feature type="transmembrane region" description="Helical" evidence="7">
    <location>
        <begin position="108"/>
        <end position="129"/>
    </location>
</feature>
<feature type="transmembrane region" description="Helical" evidence="7">
    <location>
        <begin position="318"/>
        <end position="338"/>
    </location>
</feature>
<feature type="transmembrane region" description="Helical" evidence="7">
    <location>
        <begin position="294"/>
        <end position="312"/>
    </location>
</feature>
<dbReference type="Proteomes" id="UP001055167">
    <property type="component" value="Unassembled WGS sequence"/>
</dbReference>
<evidence type="ECO:0000256" key="7">
    <source>
        <dbReference type="SAM" id="Phobius"/>
    </source>
</evidence>
<feature type="transmembrane region" description="Helical" evidence="7">
    <location>
        <begin position="83"/>
        <end position="102"/>
    </location>
</feature>